<evidence type="ECO:0000256" key="3">
    <source>
        <dbReference type="ARBA" id="ARBA00022475"/>
    </source>
</evidence>
<feature type="transmembrane region" description="Helical" evidence="7">
    <location>
        <begin position="231"/>
        <end position="252"/>
    </location>
</feature>
<dbReference type="InterPro" id="IPR035906">
    <property type="entry name" value="MetI-like_sf"/>
</dbReference>
<evidence type="ECO:0000256" key="1">
    <source>
        <dbReference type="ARBA" id="ARBA00004651"/>
    </source>
</evidence>
<feature type="transmembrane region" description="Helical" evidence="7">
    <location>
        <begin position="42"/>
        <end position="62"/>
    </location>
</feature>
<evidence type="ECO:0000256" key="5">
    <source>
        <dbReference type="ARBA" id="ARBA00022989"/>
    </source>
</evidence>
<dbReference type="GO" id="GO:0055085">
    <property type="term" value="P:transmembrane transport"/>
    <property type="evidence" value="ECO:0007669"/>
    <property type="project" value="InterPro"/>
</dbReference>
<organism evidence="10">
    <name type="scientific">Streptomyces sp. Y1</name>
    <dbReference type="NCBI Taxonomy" id="3238634"/>
    <lineage>
        <taxon>Bacteria</taxon>
        <taxon>Bacillati</taxon>
        <taxon>Actinomycetota</taxon>
        <taxon>Actinomycetes</taxon>
        <taxon>Kitasatosporales</taxon>
        <taxon>Streptomycetaceae</taxon>
        <taxon>Streptomyces</taxon>
    </lineage>
</organism>
<comment type="similarity">
    <text evidence="7">Belongs to the binding-protein-dependent transport system permease family.</text>
</comment>
<sequence length="338" mass="36720">MSLAFGTRKGSAPEGSAGPTDPAAPGPQHLLRRKRRREAARTLAFLSPWLIGFGVFFVYPLVSTAYFSFTSYNGFGAPSFNGLKNWDYVFNQLPTFWQGLRNTLWLVVVMVSLRVAFGLGIGLLITKVKTGAGFFRTAFYLPYLAPPVAATVAFAFLLNPGTGPLNHLLGELGLPQPGWFSDPSWSKPALTLLAMWGVGDLMVIFMASLLDVPKEQYEAAELDGAGPFQRFRYVTLPNISPIIMFAVVTGVIQTMQYYTQAIVAGKVASGIAGNSGQSFEPGYPSGSTWTLPQMVYNLGFQRFNYGAACVVALVLFAISMAVTSLLLRRRSGFMASDD</sequence>
<evidence type="ECO:0000259" key="9">
    <source>
        <dbReference type="PROSITE" id="PS50928"/>
    </source>
</evidence>
<keyword evidence="3" id="KW-1003">Cell membrane</keyword>
<dbReference type="PANTHER" id="PTHR30193:SF1">
    <property type="entry name" value="ABC TRANSPORTER PERMEASE PROTEIN YESP-RELATED"/>
    <property type="match status" value="1"/>
</dbReference>
<evidence type="ECO:0000256" key="2">
    <source>
        <dbReference type="ARBA" id="ARBA00022448"/>
    </source>
</evidence>
<dbReference type="AlphaFoldDB" id="A0AB39THI9"/>
<evidence type="ECO:0000313" key="10">
    <source>
        <dbReference type="EMBL" id="XDQ78637.1"/>
    </source>
</evidence>
<feature type="domain" description="ABC transmembrane type-1" evidence="9">
    <location>
        <begin position="100"/>
        <end position="326"/>
    </location>
</feature>
<dbReference type="InterPro" id="IPR051393">
    <property type="entry name" value="ABC_transporter_permease"/>
</dbReference>
<accession>A0AB39THI9</accession>
<dbReference type="PROSITE" id="PS50928">
    <property type="entry name" value="ABC_TM1"/>
    <property type="match status" value="1"/>
</dbReference>
<feature type="transmembrane region" description="Helical" evidence="7">
    <location>
        <begin position="305"/>
        <end position="327"/>
    </location>
</feature>
<reference evidence="10" key="1">
    <citation type="submission" date="2024-07" db="EMBL/GenBank/DDBJ databases">
        <authorList>
            <person name="Yu S.T."/>
        </authorList>
    </citation>
    <scope>NUCLEOTIDE SEQUENCE</scope>
    <source>
        <strain evidence="10">Y1</strain>
    </source>
</reference>
<proteinExistence type="inferred from homology"/>
<keyword evidence="2 7" id="KW-0813">Transport</keyword>
<feature type="transmembrane region" description="Helical" evidence="7">
    <location>
        <begin position="189"/>
        <end position="210"/>
    </location>
</feature>
<evidence type="ECO:0000256" key="4">
    <source>
        <dbReference type="ARBA" id="ARBA00022692"/>
    </source>
</evidence>
<feature type="region of interest" description="Disordered" evidence="8">
    <location>
        <begin position="1"/>
        <end position="29"/>
    </location>
</feature>
<dbReference type="EMBL" id="CP163445">
    <property type="protein sequence ID" value="XDQ78637.1"/>
    <property type="molecule type" value="Genomic_DNA"/>
</dbReference>
<dbReference type="PANTHER" id="PTHR30193">
    <property type="entry name" value="ABC TRANSPORTER PERMEASE PROTEIN"/>
    <property type="match status" value="1"/>
</dbReference>
<name>A0AB39THI9_9ACTN</name>
<dbReference type="InterPro" id="IPR000515">
    <property type="entry name" value="MetI-like"/>
</dbReference>
<keyword evidence="5 7" id="KW-1133">Transmembrane helix</keyword>
<dbReference type="SUPFAM" id="SSF161098">
    <property type="entry name" value="MetI-like"/>
    <property type="match status" value="1"/>
</dbReference>
<comment type="subcellular location">
    <subcellularLocation>
        <location evidence="1 7">Cell membrane</location>
        <topology evidence="1 7">Multi-pass membrane protein</topology>
    </subcellularLocation>
</comment>
<evidence type="ECO:0000256" key="6">
    <source>
        <dbReference type="ARBA" id="ARBA00023136"/>
    </source>
</evidence>
<dbReference type="Pfam" id="PF00528">
    <property type="entry name" value="BPD_transp_1"/>
    <property type="match status" value="1"/>
</dbReference>
<dbReference type="GO" id="GO:0005886">
    <property type="term" value="C:plasma membrane"/>
    <property type="evidence" value="ECO:0007669"/>
    <property type="project" value="UniProtKB-SubCell"/>
</dbReference>
<feature type="transmembrane region" description="Helical" evidence="7">
    <location>
        <begin position="138"/>
        <end position="158"/>
    </location>
</feature>
<evidence type="ECO:0000256" key="7">
    <source>
        <dbReference type="RuleBase" id="RU363032"/>
    </source>
</evidence>
<dbReference type="RefSeq" id="WP_045709455.1">
    <property type="nucleotide sequence ID" value="NZ_CP163445.1"/>
</dbReference>
<keyword evidence="4 7" id="KW-0812">Transmembrane</keyword>
<protein>
    <submittedName>
        <fullName evidence="10">Carbohydrate ABC transporter permease</fullName>
    </submittedName>
</protein>
<evidence type="ECO:0000256" key="8">
    <source>
        <dbReference type="SAM" id="MobiDB-lite"/>
    </source>
</evidence>
<gene>
    <name evidence="10" type="ORF">AB2U05_09250</name>
</gene>
<dbReference type="SUPFAM" id="SSF160964">
    <property type="entry name" value="MalF N-terminal region-like"/>
    <property type="match status" value="1"/>
</dbReference>
<keyword evidence="6 7" id="KW-0472">Membrane</keyword>
<dbReference type="Gene3D" id="1.10.3720.10">
    <property type="entry name" value="MetI-like"/>
    <property type="match status" value="1"/>
</dbReference>
<feature type="transmembrane region" description="Helical" evidence="7">
    <location>
        <begin position="104"/>
        <end position="126"/>
    </location>
</feature>
<dbReference type="CDD" id="cd06261">
    <property type="entry name" value="TM_PBP2"/>
    <property type="match status" value="1"/>
</dbReference>